<protein>
    <recommendedName>
        <fullName evidence="4">Alanine--tRNA ligase</fullName>
        <ecNumber evidence="3">6.1.1.7</ecNumber>
    </recommendedName>
</protein>
<dbReference type="GO" id="GO:0004813">
    <property type="term" value="F:alanine-tRNA ligase activity"/>
    <property type="evidence" value="ECO:0007669"/>
    <property type="project" value="UniProtKB-EC"/>
</dbReference>
<dbReference type="InterPro" id="IPR050058">
    <property type="entry name" value="Ala-tRNA_ligase"/>
</dbReference>
<dbReference type="GO" id="GO:0000049">
    <property type="term" value="F:tRNA binding"/>
    <property type="evidence" value="ECO:0007669"/>
    <property type="project" value="UniProtKB-KW"/>
</dbReference>
<evidence type="ECO:0000256" key="5">
    <source>
        <dbReference type="ARBA" id="ARBA00022555"/>
    </source>
</evidence>
<dbReference type="Pfam" id="PF01411">
    <property type="entry name" value="tRNA-synt_2c"/>
    <property type="match status" value="1"/>
</dbReference>
<accession>A0A0F9M2W2</accession>
<dbReference type="FunFam" id="3.30.980.10:FF:000004">
    <property type="entry name" value="Alanine--tRNA ligase, cytoplasmic"/>
    <property type="match status" value="1"/>
</dbReference>
<dbReference type="Gene3D" id="3.10.310.40">
    <property type="match status" value="1"/>
</dbReference>
<dbReference type="PANTHER" id="PTHR11777:SF9">
    <property type="entry name" value="ALANINE--TRNA LIGASE, CYTOPLASMIC"/>
    <property type="match status" value="1"/>
</dbReference>
<organism evidence="16">
    <name type="scientific">marine sediment metagenome</name>
    <dbReference type="NCBI Taxonomy" id="412755"/>
    <lineage>
        <taxon>unclassified sequences</taxon>
        <taxon>metagenomes</taxon>
        <taxon>ecological metagenomes</taxon>
    </lineage>
</organism>
<dbReference type="EMBL" id="LAZR01009719">
    <property type="protein sequence ID" value="KKM70975.1"/>
    <property type="molecule type" value="Genomic_DNA"/>
</dbReference>
<dbReference type="CDD" id="cd00673">
    <property type="entry name" value="AlaRS_core"/>
    <property type="match status" value="1"/>
</dbReference>
<dbReference type="Gene3D" id="3.30.930.10">
    <property type="entry name" value="Bira Bifunctional Protein, Domain 2"/>
    <property type="match status" value="1"/>
</dbReference>
<keyword evidence="9" id="KW-0862">Zinc</keyword>
<dbReference type="GO" id="GO:0002161">
    <property type="term" value="F:aminoacyl-tRNA deacylase activity"/>
    <property type="evidence" value="ECO:0007669"/>
    <property type="project" value="TreeGrafter"/>
</dbReference>
<dbReference type="Pfam" id="PF07973">
    <property type="entry name" value="tRNA_SAD"/>
    <property type="match status" value="1"/>
</dbReference>
<dbReference type="Gene3D" id="3.30.980.10">
    <property type="entry name" value="Threonyl-trna Synthetase, Chain A, domain 2"/>
    <property type="match status" value="1"/>
</dbReference>
<dbReference type="PRINTS" id="PR00980">
    <property type="entry name" value="TRNASYNTHALA"/>
</dbReference>
<comment type="similarity">
    <text evidence="2">Belongs to the class-II aminoacyl-tRNA synthetase family.</text>
</comment>
<dbReference type="InterPro" id="IPR002318">
    <property type="entry name" value="Ala-tRNA-lgiase_IIc"/>
</dbReference>
<evidence type="ECO:0000256" key="4">
    <source>
        <dbReference type="ARBA" id="ARBA00017959"/>
    </source>
</evidence>
<evidence type="ECO:0000256" key="2">
    <source>
        <dbReference type="ARBA" id="ARBA00008226"/>
    </source>
</evidence>
<dbReference type="SUPFAM" id="SSF55681">
    <property type="entry name" value="Class II aaRS and biotin synthetases"/>
    <property type="match status" value="1"/>
</dbReference>
<dbReference type="PROSITE" id="PS50862">
    <property type="entry name" value="AA_TRNA_LIGASE_II"/>
    <property type="match status" value="1"/>
</dbReference>
<dbReference type="InterPro" id="IPR045864">
    <property type="entry name" value="aa-tRNA-synth_II/BPL/LPL"/>
</dbReference>
<dbReference type="PROSITE" id="PS50860">
    <property type="entry name" value="AA_TRNA_LIGASE_II_ALA"/>
    <property type="match status" value="1"/>
</dbReference>
<dbReference type="InterPro" id="IPR018163">
    <property type="entry name" value="Thr/Ala-tRNA-synth_IIc_edit"/>
</dbReference>
<dbReference type="EC" id="6.1.1.7" evidence="3"/>
<evidence type="ECO:0000256" key="13">
    <source>
        <dbReference type="ARBA" id="ARBA00023146"/>
    </source>
</evidence>
<proteinExistence type="inferred from homology"/>
<keyword evidence="12" id="KW-0648">Protein biosynthesis</keyword>
<evidence type="ECO:0000256" key="6">
    <source>
        <dbReference type="ARBA" id="ARBA00022598"/>
    </source>
</evidence>
<comment type="caution">
    <text evidence="16">The sequence shown here is derived from an EMBL/GenBank/DDBJ whole genome shotgun (WGS) entry which is preliminary data.</text>
</comment>
<dbReference type="InterPro" id="IPR006195">
    <property type="entry name" value="aa-tRNA-synth_II"/>
</dbReference>
<gene>
    <name evidence="16" type="ORF">LCGC14_1435280</name>
</gene>
<evidence type="ECO:0000256" key="9">
    <source>
        <dbReference type="ARBA" id="ARBA00022833"/>
    </source>
</evidence>
<evidence type="ECO:0000256" key="10">
    <source>
        <dbReference type="ARBA" id="ARBA00022840"/>
    </source>
</evidence>
<evidence type="ECO:0000256" key="1">
    <source>
        <dbReference type="ARBA" id="ARBA00001947"/>
    </source>
</evidence>
<dbReference type="GO" id="GO:0005829">
    <property type="term" value="C:cytosol"/>
    <property type="evidence" value="ECO:0007669"/>
    <property type="project" value="TreeGrafter"/>
</dbReference>
<evidence type="ECO:0000313" key="16">
    <source>
        <dbReference type="EMBL" id="KKM70975.1"/>
    </source>
</evidence>
<dbReference type="FunFam" id="3.30.930.10:FF:000004">
    <property type="entry name" value="Alanine--tRNA ligase"/>
    <property type="match status" value="1"/>
</dbReference>
<dbReference type="PANTHER" id="PTHR11777">
    <property type="entry name" value="ALANYL-TRNA SYNTHETASE"/>
    <property type="match status" value="1"/>
</dbReference>
<dbReference type="GO" id="GO:0046872">
    <property type="term" value="F:metal ion binding"/>
    <property type="evidence" value="ECO:0007669"/>
    <property type="project" value="UniProtKB-KW"/>
</dbReference>
<dbReference type="GO" id="GO:0005524">
    <property type="term" value="F:ATP binding"/>
    <property type="evidence" value="ECO:0007669"/>
    <property type="project" value="UniProtKB-KW"/>
</dbReference>
<evidence type="ECO:0000259" key="15">
    <source>
        <dbReference type="PROSITE" id="PS50862"/>
    </source>
</evidence>
<keyword evidence="13" id="KW-0030">Aminoacyl-tRNA synthetase</keyword>
<keyword evidence="5" id="KW-0820">tRNA-binding</keyword>
<dbReference type="GO" id="GO:0006419">
    <property type="term" value="P:alanyl-tRNA aminoacylation"/>
    <property type="evidence" value="ECO:0007669"/>
    <property type="project" value="InterPro"/>
</dbReference>
<evidence type="ECO:0000256" key="7">
    <source>
        <dbReference type="ARBA" id="ARBA00022723"/>
    </source>
</evidence>
<feature type="domain" description="Alanyl-transfer RNA synthetases family profile" evidence="14">
    <location>
        <begin position="1"/>
        <end position="712"/>
    </location>
</feature>
<keyword evidence="6" id="KW-0436">Ligase</keyword>
<comment type="cofactor">
    <cofactor evidence="1">
        <name>Zn(2+)</name>
        <dbReference type="ChEBI" id="CHEBI:29105"/>
    </cofactor>
</comment>
<dbReference type="SUPFAM" id="SSF55186">
    <property type="entry name" value="ThrRS/AlaRS common domain"/>
    <property type="match status" value="1"/>
</dbReference>
<dbReference type="SUPFAM" id="SSF50447">
    <property type="entry name" value="Translation proteins"/>
    <property type="match status" value="1"/>
</dbReference>
<dbReference type="InterPro" id="IPR012947">
    <property type="entry name" value="tRNA_SAD"/>
</dbReference>
<dbReference type="InterPro" id="IPR018165">
    <property type="entry name" value="Ala-tRNA-synth_IIc_core"/>
</dbReference>
<dbReference type="Gene3D" id="2.40.30.130">
    <property type="match status" value="1"/>
</dbReference>
<evidence type="ECO:0000256" key="3">
    <source>
        <dbReference type="ARBA" id="ARBA00013168"/>
    </source>
</evidence>
<evidence type="ECO:0000256" key="12">
    <source>
        <dbReference type="ARBA" id="ARBA00022917"/>
    </source>
</evidence>
<dbReference type="InterPro" id="IPR018164">
    <property type="entry name" value="Ala-tRNA-synth_IIc_N"/>
</dbReference>
<dbReference type="InterPro" id="IPR003156">
    <property type="entry name" value="DHHA1_dom"/>
</dbReference>
<dbReference type="SUPFAM" id="SSF101353">
    <property type="entry name" value="Putative anticodon-binding domain of alanyl-tRNA synthetase (AlaRS)"/>
    <property type="match status" value="1"/>
</dbReference>
<keyword evidence="8" id="KW-0547">Nucleotide-binding</keyword>
<dbReference type="AlphaFoldDB" id="A0A0F9M2W2"/>
<keyword evidence="7" id="KW-0479">Metal-binding</keyword>
<dbReference type="InterPro" id="IPR023033">
    <property type="entry name" value="Ala_tRNA_ligase_euk/bac"/>
</dbReference>
<evidence type="ECO:0000259" key="14">
    <source>
        <dbReference type="PROSITE" id="PS50860"/>
    </source>
</evidence>
<dbReference type="SMART" id="SM00863">
    <property type="entry name" value="tRNA_SAD"/>
    <property type="match status" value="1"/>
</dbReference>
<feature type="domain" description="Aminoacyl-transfer RNA synthetases class-II family profile" evidence="15">
    <location>
        <begin position="103"/>
        <end position="252"/>
    </location>
</feature>
<dbReference type="NCBIfam" id="TIGR00344">
    <property type="entry name" value="alaS"/>
    <property type="match status" value="1"/>
</dbReference>
<evidence type="ECO:0000256" key="11">
    <source>
        <dbReference type="ARBA" id="ARBA00022884"/>
    </source>
</evidence>
<dbReference type="Pfam" id="PF02272">
    <property type="entry name" value="DHHA1"/>
    <property type="match status" value="1"/>
</dbReference>
<dbReference type="InterPro" id="IPR018162">
    <property type="entry name" value="Ala-tRNA-ligase_IIc_anticod-bd"/>
</dbReference>
<evidence type="ECO:0000256" key="8">
    <source>
        <dbReference type="ARBA" id="ARBA00022741"/>
    </source>
</evidence>
<reference evidence="16" key="1">
    <citation type="journal article" date="2015" name="Nature">
        <title>Complex archaea that bridge the gap between prokaryotes and eukaryotes.</title>
        <authorList>
            <person name="Spang A."/>
            <person name="Saw J.H."/>
            <person name="Jorgensen S.L."/>
            <person name="Zaremba-Niedzwiedzka K."/>
            <person name="Martijn J."/>
            <person name="Lind A.E."/>
            <person name="van Eijk R."/>
            <person name="Schleper C."/>
            <person name="Guy L."/>
            <person name="Ettema T.J."/>
        </authorList>
    </citation>
    <scope>NUCLEOTIDE SEQUENCE</scope>
</reference>
<dbReference type="InterPro" id="IPR009000">
    <property type="entry name" value="Transl_B-barrel_sf"/>
</dbReference>
<dbReference type="Gene3D" id="6.10.250.550">
    <property type="match status" value="1"/>
</dbReference>
<keyword evidence="10" id="KW-0067">ATP-binding</keyword>
<dbReference type="FunFam" id="3.10.310.40:FF:000001">
    <property type="entry name" value="Alanine--tRNA ligase"/>
    <property type="match status" value="1"/>
</dbReference>
<name>A0A0F9M2W2_9ZZZZ</name>
<sequence length="901" mass="101355">MKAQQIRETFLDFFAKKKHKIIKSSSLLPKDDPTILFTNAGMNQFKNIFLGLEKRSYKRATSVQKCLRVSGKHNDLEQVGKTNKHHTFFEMLGNFSFGDYFKEEAIEFAWELITEVFKLNKDDIYVSVYEKDDEAFKLWNKNIGLNSERIFRYGKKDNYWAMGDIGPCGPCSEIHYDIGSEVEKGDPSSLIESGSDRFLELWNLVFMQYQQDDKGKLHPLPSPSIDTGMGLERVATALLGKKSNFDTDLFFPLIEAISNLSQREYPSHDEQDIYVRIIADHLRALTFLVADGIMPSNEGRGYVLRRLIRRAFRHGNLIGIQEPFLYKLVGIVSDIMKDSYPELLTSSNYISKVCQSEESRFSMTLSSGLRTFNQYIEVAKKEGKTKLPGSKVFKLYDTFGFPLDLSKELAEEKNMTVGEKSFYEELEQQRQRARQAWKGGAQQKGMKIYEELKDLSPQYVGYEKEKVSEAKTIALIKKGKKAQELSKGEKGEVFLSQTPFYAEAGGQIGDSGILKNPHFSAVVEDTYCPIPELIAHKVEVISGKLKVNDRVEAAIDVSRRKAISSNHTATHLLHASLRQILGDHVKQTGSLVSSTRFRFDFTHFAPLSSSELKQIEQLINEKIREHIAVKTKITTIEEGLKEGAVAIFEEKYGEQVRMVTINDFSKELCGGAHVHSTAQLGLFKIISEYSVAAGMRRIEALTGEEALKHVQDTEELLDEVQKALNSPKKEMLTQIGKLKDSEREKEKENKQLRQKFAHLKYGKIEKEEQKLKNGEKIKAPGKAAVKVHEVQKVKGISVLARRADGLNSSELRGLADSLKQKIGSGIVILGTESGGKVFLIAAITKDLVERVKANELIREIAPILGGGGGGRPDFAQAGGAKPKKLDQALKKSYSILEKIIK</sequence>
<keyword evidence="11" id="KW-0694">RNA-binding</keyword>
<dbReference type="Gene3D" id="3.30.54.20">
    <property type="match status" value="1"/>
</dbReference>
<dbReference type="HAMAP" id="MF_00036_B">
    <property type="entry name" value="Ala_tRNA_synth_B"/>
    <property type="match status" value="1"/>
</dbReference>